<dbReference type="EMBL" id="ON529850">
    <property type="protein sequence ID" value="UTC28314.1"/>
    <property type="molecule type" value="Genomic_DNA"/>
</dbReference>
<dbReference type="Proteomes" id="UP001055634">
    <property type="component" value="Segment"/>
</dbReference>
<sequence length="511" mass="56694">MTQPPSKLRLASMISADRVSILLNGQWRGFHRHSQQGAALAELLRQDPQPIDQIAQLADVITWVAKQSNGRVTVDEQDRLYLDKKPIDYGLSGRVALLIEQGMSFNALARFIENVAENPDKSVAEDLYRFLEKGSMPIDEDGYFFVFKKVDEGYRSYASGVEQVRVTLANGEVVVEKGRILYPVGGVVEMNREDCDPNRQQTCSRGLHGCSPKYLNFWYRQSGRVLVGRVNPAHVTSIPADHDDQKLRCCRMEVLAEIDEAEAAAHFPTAVEARYAPTYPSWNLSDAGRLAGGPPLDEMGRKMGWLNLADADAAPNMVWAALEPEAAQGGEGHFEKVDGPLVFVKMADEEEDETPFDPRRCGYDEGFTFGRQDKANGYDADSTILKEPGNLTADQLLAYRDGYSEGYVRGYGEPADETLADGDGEGRWTLARAIQEGRENGEAEGISDHSSGIYYNDPWDRADARSNLHDWLADFTGSAATANDHAFASAYDRAYRTTYHTTWHAQEDGAA</sequence>
<proteinExistence type="predicted"/>
<reference evidence="1" key="1">
    <citation type="submission" date="2022-04" db="EMBL/GenBank/DDBJ databases">
        <authorList>
            <person name="Friedrich I."/>
            <person name="Schneider D."/>
            <person name="Poehlein A."/>
            <person name="Hertel R."/>
            <person name="Daniel R."/>
        </authorList>
    </citation>
    <scope>NUCLEOTIDE SEQUENCE</scope>
</reference>
<gene>
    <name evidence="1" type="ORF">GURKE_02830</name>
</gene>
<evidence type="ECO:0000313" key="1">
    <source>
        <dbReference type="EMBL" id="UTC28314.1"/>
    </source>
</evidence>
<accession>A0A9E7N1U4</accession>
<name>A0A9E7N1U4_9CAUD</name>
<organism evidence="1 2">
    <name type="scientific">Brevundimonas phage vB_BpoS-Gurke</name>
    <dbReference type="NCBI Taxonomy" id="2948599"/>
    <lineage>
        <taxon>Viruses</taxon>
        <taxon>Duplodnaviria</taxon>
        <taxon>Heunggongvirae</taxon>
        <taxon>Uroviricota</taxon>
        <taxon>Caudoviricetes</taxon>
        <taxon>Jeanschmidtviridae</taxon>
        <taxon>Kikimoravirus</taxon>
        <taxon>Kikimoravirus gurke</taxon>
    </lineage>
</organism>
<keyword evidence="2" id="KW-1185">Reference proteome</keyword>
<evidence type="ECO:0000313" key="2">
    <source>
        <dbReference type="Proteomes" id="UP001055634"/>
    </source>
</evidence>
<protein>
    <submittedName>
        <fullName evidence="1">Uncharacterized protein</fullName>
    </submittedName>
</protein>